<accession>A0A840FBW6</accession>
<protein>
    <submittedName>
        <fullName evidence="1">Uncharacterized protein</fullName>
    </submittedName>
</protein>
<dbReference type="AlphaFoldDB" id="A0A840FBW6"/>
<name>A0A840FBW6_9SPHN</name>
<dbReference type="Proteomes" id="UP000529795">
    <property type="component" value="Unassembled WGS sequence"/>
</dbReference>
<gene>
    <name evidence="1" type="ORF">GGQ80_002101</name>
</gene>
<keyword evidence="2" id="KW-1185">Reference proteome</keyword>
<proteinExistence type="predicted"/>
<organism evidence="1 2">
    <name type="scientific">Sphingomonas jinjuensis</name>
    <dbReference type="NCBI Taxonomy" id="535907"/>
    <lineage>
        <taxon>Bacteria</taxon>
        <taxon>Pseudomonadati</taxon>
        <taxon>Pseudomonadota</taxon>
        <taxon>Alphaproteobacteria</taxon>
        <taxon>Sphingomonadales</taxon>
        <taxon>Sphingomonadaceae</taxon>
        <taxon>Sphingomonas</taxon>
    </lineage>
</organism>
<reference evidence="1 2" key="1">
    <citation type="submission" date="2020-08" db="EMBL/GenBank/DDBJ databases">
        <title>Genomic Encyclopedia of Type Strains, Phase IV (KMG-IV): sequencing the most valuable type-strain genomes for metagenomic binning, comparative biology and taxonomic classification.</title>
        <authorList>
            <person name="Goeker M."/>
        </authorList>
    </citation>
    <scope>NUCLEOTIDE SEQUENCE [LARGE SCALE GENOMIC DNA]</scope>
    <source>
        <strain evidence="1 2">YC6723</strain>
    </source>
</reference>
<comment type="caution">
    <text evidence="1">The sequence shown here is derived from an EMBL/GenBank/DDBJ whole genome shotgun (WGS) entry which is preliminary data.</text>
</comment>
<evidence type="ECO:0000313" key="2">
    <source>
        <dbReference type="Proteomes" id="UP000529795"/>
    </source>
</evidence>
<dbReference type="EMBL" id="JACIEV010000005">
    <property type="protein sequence ID" value="MBB4154191.1"/>
    <property type="molecule type" value="Genomic_DNA"/>
</dbReference>
<evidence type="ECO:0000313" key="1">
    <source>
        <dbReference type="EMBL" id="MBB4154191.1"/>
    </source>
</evidence>
<sequence length="105" mass="11832">MADITRKQGDTLLAYFVVRDEKTGLAVNVVALGVVVTSEARLGRDIVQPITVEAVTRNDEPAFKLSADTIDWQVGDWRWDIQLKRGRERISTDTMTIEILEDVTE</sequence>
<dbReference type="RefSeq" id="WP_183984472.1">
    <property type="nucleotide sequence ID" value="NZ_JACIEV010000005.1"/>
</dbReference>